<name>A0A8E2EIH9_9PEZI</name>
<evidence type="ECO:0000313" key="4">
    <source>
        <dbReference type="Proteomes" id="UP000250266"/>
    </source>
</evidence>
<keyword evidence="2" id="KW-0808">Transferase</keyword>
<dbReference type="InterPro" id="IPR023213">
    <property type="entry name" value="CAT-like_dom_sf"/>
</dbReference>
<evidence type="ECO:0000256" key="1">
    <source>
        <dbReference type="ARBA" id="ARBA00009861"/>
    </source>
</evidence>
<dbReference type="PANTHER" id="PTHR31623:SF17">
    <property type="entry name" value="F21J9.9"/>
    <property type="match status" value="1"/>
</dbReference>
<dbReference type="OrthoDB" id="444127at2759"/>
<evidence type="ECO:0000313" key="3">
    <source>
        <dbReference type="EMBL" id="OCK84616.1"/>
    </source>
</evidence>
<dbReference type="Pfam" id="PF02458">
    <property type="entry name" value="Transferase"/>
    <property type="match status" value="1"/>
</dbReference>
<protein>
    <recommendedName>
        <fullName evidence="5">Transferase</fullName>
    </recommendedName>
</protein>
<proteinExistence type="inferred from homology"/>
<gene>
    <name evidence="3" type="ORF">K432DRAFT_400951</name>
</gene>
<dbReference type="GO" id="GO:0016740">
    <property type="term" value="F:transferase activity"/>
    <property type="evidence" value="ECO:0007669"/>
    <property type="project" value="UniProtKB-KW"/>
</dbReference>
<dbReference type="EMBL" id="KV744833">
    <property type="protein sequence ID" value="OCK84616.1"/>
    <property type="molecule type" value="Genomic_DNA"/>
</dbReference>
<organism evidence="3 4">
    <name type="scientific">Lepidopterella palustris CBS 459.81</name>
    <dbReference type="NCBI Taxonomy" id="1314670"/>
    <lineage>
        <taxon>Eukaryota</taxon>
        <taxon>Fungi</taxon>
        <taxon>Dikarya</taxon>
        <taxon>Ascomycota</taxon>
        <taxon>Pezizomycotina</taxon>
        <taxon>Dothideomycetes</taxon>
        <taxon>Pleosporomycetidae</taxon>
        <taxon>Mytilinidiales</taxon>
        <taxon>Argynnaceae</taxon>
        <taxon>Lepidopterella</taxon>
    </lineage>
</organism>
<evidence type="ECO:0008006" key="5">
    <source>
        <dbReference type="Google" id="ProtNLM"/>
    </source>
</evidence>
<dbReference type="Proteomes" id="UP000250266">
    <property type="component" value="Unassembled WGS sequence"/>
</dbReference>
<dbReference type="PANTHER" id="PTHR31623">
    <property type="entry name" value="F21J9.9"/>
    <property type="match status" value="1"/>
</dbReference>
<keyword evidence="4" id="KW-1185">Reference proteome</keyword>
<comment type="similarity">
    <text evidence="1">Belongs to the plant acyltransferase family.</text>
</comment>
<sequence>MPITSLELEIVSQERLFPEHRAAEPVNTPLSVIDASVLTFSPTGAFWIYNPPSSSQDSYSIPQLLSSFRKTLNFYSRLELAWGYENDPGVEVVVARSPIAISSAVPEHSERIKRAWDTEEFASNELFPSSKLAFWNGTEFEGLTGLLVQLTVFACGGLAIGVKLAHVLADAQSMISFVRNWASINQSVTNNTPNPALSPLFDPSLLDYSATGKIDAEKRNPSILATAQSVPRTRYDYWAPTAKAPSWAQKAMETPSDIDVKTIEPAGTPPPWEF</sequence>
<dbReference type="AlphaFoldDB" id="A0A8E2EIH9"/>
<dbReference type="Gene3D" id="3.30.559.10">
    <property type="entry name" value="Chloramphenicol acetyltransferase-like domain"/>
    <property type="match status" value="1"/>
</dbReference>
<accession>A0A8E2EIH9</accession>
<reference evidence="3 4" key="1">
    <citation type="journal article" date="2016" name="Nat. Commun.">
        <title>Ectomycorrhizal ecology is imprinted in the genome of the dominant symbiotic fungus Cenococcum geophilum.</title>
        <authorList>
            <consortium name="DOE Joint Genome Institute"/>
            <person name="Peter M."/>
            <person name="Kohler A."/>
            <person name="Ohm R.A."/>
            <person name="Kuo A."/>
            <person name="Krutzmann J."/>
            <person name="Morin E."/>
            <person name="Arend M."/>
            <person name="Barry K.W."/>
            <person name="Binder M."/>
            <person name="Choi C."/>
            <person name="Clum A."/>
            <person name="Copeland A."/>
            <person name="Grisel N."/>
            <person name="Haridas S."/>
            <person name="Kipfer T."/>
            <person name="LaButti K."/>
            <person name="Lindquist E."/>
            <person name="Lipzen A."/>
            <person name="Maire R."/>
            <person name="Meier B."/>
            <person name="Mihaltcheva S."/>
            <person name="Molinier V."/>
            <person name="Murat C."/>
            <person name="Poggeler S."/>
            <person name="Quandt C.A."/>
            <person name="Sperisen C."/>
            <person name="Tritt A."/>
            <person name="Tisserant E."/>
            <person name="Crous P.W."/>
            <person name="Henrissat B."/>
            <person name="Nehls U."/>
            <person name="Egli S."/>
            <person name="Spatafora J.W."/>
            <person name="Grigoriev I.V."/>
            <person name="Martin F.M."/>
        </authorList>
    </citation>
    <scope>NUCLEOTIDE SEQUENCE [LARGE SCALE GENOMIC DNA]</scope>
    <source>
        <strain evidence="3 4">CBS 459.81</strain>
    </source>
</reference>
<evidence type="ECO:0000256" key="2">
    <source>
        <dbReference type="ARBA" id="ARBA00022679"/>
    </source>
</evidence>